<keyword evidence="3" id="KW-1185">Reference proteome</keyword>
<feature type="region of interest" description="Disordered" evidence="1">
    <location>
        <begin position="153"/>
        <end position="179"/>
    </location>
</feature>
<evidence type="ECO:0000256" key="1">
    <source>
        <dbReference type="SAM" id="MobiDB-lite"/>
    </source>
</evidence>
<accession>A0AAE0KTN0</accession>
<sequence length="284" mass="31024">MELLMHQAKIERGHLFTQLVTILTDCEPPEENFEIALEYCLYHTSYHKYVDATSPAQVMESYNSLMERMRVNGQFHKADSLKDLTEVAFDLYELSYSKSNTLEVPTRILHLLLALSEKPLDSEIDRTHVEDVAAHATNFLTLLDVEERKVNSESDSDADFGGIGGGGFASASDDSDWDEDIEGLVSSAPQSTPANPAQQGLLQADSADLQLVSARDTATEVATPPSASEDEDVMALVLPEEEGPGFLGEVFSSRRSELPWVGLGSCVKASEAMLVRAGLLALQV</sequence>
<dbReference type="InterPro" id="IPR059169">
    <property type="entry name" value="GCP5_N_ext"/>
</dbReference>
<protein>
    <submittedName>
        <fullName evidence="2">Uncharacterized protein</fullName>
    </submittedName>
</protein>
<proteinExistence type="predicted"/>
<dbReference type="AlphaFoldDB" id="A0AAE0KTN0"/>
<comment type="caution">
    <text evidence="2">The sequence shown here is derived from an EMBL/GenBank/DDBJ whole genome shotgun (WGS) entry which is preliminary data.</text>
</comment>
<gene>
    <name evidence="2" type="ORF">CYMTET_30736</name>
</gene>
<organism evidence="2 3">
    <name type="scientific">Cymbomonas tetramitiformis</name>
    <dbReference type="NCBI Taxonomy" id="36881"/>
    <lineage>
        <taxon>Eukaryota</taxon>
        <taxon>Viridiplantae</taxon>
        <taxon>Chlorophyta</taxon>
        <taxon>Pyramimonadophyceae</taxon>
        <taxon>Pyramimonadales</taxon>
        <taxon>Pyramimonadaceae</taxon>
        <taxon>Cymbomonas</taxon>
    </lineage>
</organism>
<name>A0AAE0KTN0_9CHLO</name>
<reference evidence="2 3" key="1">
    <citation type="journal article" date="2015" name="Genome Biol. Evol.">
        <title>Comparative Genomics of a Bacterivorous Green Alga Reveals Evolutionary Causalities and Consequences of Phago-Mixotrophic Mode of Nutrition.</title>
        <authorList>
            <person name="Burns J.A."/>
            <person name="Paasch A."/>
            <person name="Narechania A."/>
            <person name="Kim E."/>
        </authorList>
    </citation>
    <scope>NUCLEOTIDE SEQUENCE [LARGE SCALE GENOMIC DNA]</scope>
    <source>
        <strain evidence="2 3">PLY_AMNH</strain>
    </source>
</reference>
<dbReference type="Proteomes" id="UP001190700">
    <property type="component" value="Unassembled WGS sequence"/>
</dbReference>
<dbReference type="CDD" id="cd22572">
    <property type="entry name" value="GCP5_NTD"/>
    <property type="match status" value="1"/>
</dbReference>
<evidence type="ECO:0000313" key="2">
    <source>
        <dbReference type="EMBL" id="KAK3260298.1"/>
    </source>
</evidence>
<evidence type="ECO:0000313" key="3">
    <source>
        <dbReference type="Proteomes" id="UP001190700"/>
    </source>
</evidence>
<dbReference type="EMBL" id="LGRX02017881">
    <property type="protein sequence ID" value="KAK3260298.1"/>
    <property type="molecule type" value="Genomic_DNA"/>
</dbReference>